<reference evidence="1" key="3">
    <citation type="submission" date="2018-07" db="EMBL/GenBank/DDBJ databases">
        <title>WGS assembly of Glycine max.</title>
        <authorList>
            <person name="Schmutz J."/>
            <person name="Cannon S."/>
            <person name="Schlueter J."/>
            <person name="Ma J."/>
            <person name="Mitros T."/>
            <person name="Nelson W."/>
            <person name="Hyten D."/>
            <person name="Song Q."/>
            <person name="Thelen J."/>
            <person name="Cheng J."/>
            <person name="Xu D."/>
            <person name="Hellsten U."/>
            <person name="May G."/>
            <person name="Yu Y."/>
            <person name="Sakurai T."/>
            <person name="Umezawa T."/>
            <person name="Bhattacharyya M."/>
            <person name="Sandhu D."/>
            <person name="Valliyodan B."/>
            <person name="Lindquist E."/>
            <person name="Peto M."/>
            <person name="Grant D."/>
            <person name="Shu S."/>
            <person name="Goodstein D."/>
            <person name="Barry K."/>
            <person name="Futrell-Griggs M."/>
            <person name="Abernathy B."/>
            <person name="Du J."/>
            <person name="Tian Z."/>
            <person name="Zhu L."/>
            <person name="Gill N."/>
            <person name="Joshi T."/>
            <person name="Libault M."/>
            <person name="Sethuraman A."/>
            <person name="Zhang X."/>
            <person name="Shinozaki K."/>
            <person name="Nguyen H."/>
            <person name="Wing R."/>
            <person name="Cregan P."/>
            <person name="Specht J."/>
            <person name="Grimwood J."/>
            <person name="Rokhsar D."/>
            <person name="Stacey G."/>
            <person name="Shoemaker R."/>
            <person name="Jackson S."/>
        </authorList>
    </citation>
    <scope>NUCLEOTIDE SEQUENCE</scope>
    <source>
        <tissue evidence="1">Callus</tissue>
    </source>
</reference>
<dbReference type="EnsemblPlants" id="KRG89305">
    <property type="protein sequence ID" value="KRG89305"/>
    <property type="gene ID" value="GLYMA_20G014800"/>
</dbReference>
<protein>
    <submittedName>
        <fullName evidence="1 2">Uncharacterized protein</fullName>
    </submittedName>
</protein>
<keyword evidence="3" id="KW-1185">Reference proteome</keyword>
<proteinExistence type="predicted"/>
<organism evidence="1">
    <name type="scientific">Glycine max</name>
    <name type="common">Soybean</name>
    <name type="synonym">Glycine hispida</name>
    <dbReference type="NCBI Taxonomy" id="3847"/>
    <lineage>
        <taxon>Eukaryota</taxon>
        <taxon>Viridiplantae</taxon>
        <taxon>Streptophyta</taxon>
        <taxon>Embryophyta</taxon>
        <taxon>Tracheophyta</taxon>
        <taxon>Spermatophyta</taxon>
        <taxon>Magnoliopsida</taxon>
        <taxon>eudicotyledons</taxon>
        <taxon>Gunneridae</taxon>
        <taxon>Pentapetalae</taxon>
        <taxon>rosids</taxon>
        <taxon>fabids</taxon>
        <taxon>Fabales</taxon>
        <taxon>Fabaceae</taxon>
        <taxon>Papilionoideae</taxon>
        <taxon>50 kb inversion clade</taxon>
        <taxon>NPAAA clade</taxon>
        <taxon>indigoferoid/millettioid clade</taxon>
        <taxon>Phaseoleae</taxon>
        <taxon>Glycine</taxon>
        <taxon>Glycine subgen. Soja</taxon>
    </lineage>
</organism>
<reference evidence="1 2" key="1">
    <citation type="journal article" date="2010" name="Nature">
        <title>Genome sequence of the palaeopolyploid soybean.</title>
        <authorList>
            <person name="Schmutz J."/>
            <person name="Cannon S.B."/>
            <person name="Schlueter J."/>
            <person name="Ma J."/>
            <person name="Mitros T."/>
            <person name="Nelson W."/>
            <person name="Hyten D.L."/>
            <person name="Song Q."/>
            <person name="Thelen J.J."/>
            <person name="Cheng J."/>
            <person name="Xu D."/>
            <person name="Hellsten U."/>
            <person name="May G.D."/>
            <person name="Yu Y."/>
            <person name="Sakurai T."/>
            <person name="Umezawa T."/>
            <person name="Bhattacharyya M.K."/>
            <person name="Sandhu D."/>
            <person name="Valliyodan B."/>
            <person name="Lindquist E."/>
            <person name="Peto M."/>
            <person name="Grant D."/>
            <person name="Shu S."/>
            <person name="Goodstein D."/>
            <person name="Barry K."/>
            <person name="Futrell-Griggs M."/>
            <person name="Abernathy B."/>
            <person name="Du J."/>
            <person name="Tian Z."/>
            <person name="Zhu L."/>
            <person name="Gill N."/>
            <person name="Joshi T."/>
            <person name="Libault M."/>
            <person name="Sethuraman A."/>
            <person name="Zhang X.-C."/>
            <person name="Shinozaki K."/>
            <person name="Nguyen H.T."/>
            <person name="Wing R.A."/>
            <person name="Cregan P."/>
            <person name="Specht J."/>
            <person name="Grimwood J."/>
            <person name="Rokhsar D."/>
            <person name="Stacey G."/>
            <person name="Shoemaker R.C."/>
            <person name="Jackson S.A."/>
        </authorList>
    </citation>
    <scope>NUCLEOTIDE SEQUENCE</scope>
    <source>
        <strain evidence="2">cv. Williams 82</strain>
        <tissue evidence="1">Callus</tissue>
    </source>
</reference>
<evidence type="ECO:0000313" key="1">
    <source>
        <dbReference type="EMBL" id="KRG89305.1"/>
    </source>
</evidence>
<sequence length="74" mass="8301">MTLISLMVIDAESLSLLVSSNRYCRTSFFFDLLSPFPVTFIRFSMAESKSLSIPWETFLVLLSIPCKSKQASTG</sequence>
<accession>A0A0R0E5D0</accession>
<evidence type="ECO:0000313" key="3">
    <source>
        <dbReference type="Proteomes" id="UP000008827"/>
    </source>
</evidence>
<dbReference type="InParanoid" id="A0A0R0E5D0"/>
<dbReference type="Gramene" id="KRG89305">
    <property type="protein sequence ID" value="KRG89305"/>
    <property type="gene ID" value="GLYMA_20G014800"/>
</dbReference>
<reference evidence="2" key="2">
    <citation type="submission" date="2018-02" db="UniProtKB">
        <authorList>
            <consortium name="EnsemblPlants"/>
        </authorList>
    </citation>
    <scope>IDENTIFICATION</scope>
    <source>
        <strain evidence="2">Williams 82</strain>
    </source>
</reference>
<dbReference type="Proteomes" id="UP000008827">
    <property type="component" value="Chromosome 20"/>
</dbReference>
<evidence type="ECO:0000313" key="2">
    <source>
        <dbReference type="EnsemblPlants" id="KRG89305"/>
    </source>
</evidence>
<dbReference type="EMBL" id="CM000853">
    <property type="protein sequence ID" value="KRG89305.1"/>
    <property type="molecule type" value="Genomic_DNA"/>
</dbReference>
<dbReference type="AlphaFoldDB" id="A0A0R0E5D0"/>
<name>A0A0R0E5D0_SOYBN</name>
<gene>
    <name evidence="1" type="ORF">GLYMA_20G014800</name>
</gene>